<evidence type="ECO:0000256" key="1">
    <source>
        <dbReference type="SAM" id="SignalP"/>
    </source>
</evidence>
<evidence type="ECO:0000313" key="2">
    <source>
        <dbReference type="EMBL" id="WAC14676.1"/>
    </source>
</evidence>
<sequence>MKNLIASALVAIFAIATVQVQAQNVASNTKKEIKAEKREARHNAPKNVSVKSKNSFLSDFGNVGNVTWVATPQFDEATFTKDGTTLIAYYDYQSQLVGTTSNKKIADLPAKALKEIQKQYKDYVIGAVVEFKDNEKNDTNMMLYGTQFDDEDHYFVTISKGKHEDVLKISLDGNVSFFRTLS</sequence>
<dbReference type="KEGG" id="dpf:ON006_12085"/>
<dbReference type="RefSeq" id="WP_244820043.1">
    <property type="nucleotide sequence ID" value="NZ_CP112998.1"/>
</dbReference>
<feature type="chain" id="PRO_5039580368" description="Beta-lactamase-inhibitor-like PepSY-like domain-containing protein" evidence="1">
    <location>
        <begin position="23"/>
        <end position="182"/>
    </location>
</feature>
<name>A0A9E8NGS1_9BACT</name>
<dbReference type="AlphaFoldDB" id="A0A9E8NGS1"/>
<dbReference type="Gene3D" id="3.10.450.360">
    <property type="match status" value="1"/>
</dbReference>
<feature type="signal peptide" evidence="1">
    <location>
        <begin position="1"/>
        <end position="22"/>
    </location>
</feature>
<dbReference type="Proteomes" id="UP001164653">
    <property type="component" value="Chromosome"/>
</dbReference>
<evidence type="ECO:0000313" key="3">
    <source>
        <dbReference type="Proteomes" id="UP001164653"/>
    </source>
</evidence>
<reference evidence="2" key="1">
    <citation type="submission" date="2022-11" db="EMBL/GenBank/DDBJ databases">
        <title>Dyadobacter pollutisoli sp. nov., isolated from plastic dumped soil.</title>
        <authorList>
            <person name="Kim J.M."/>
            <person name="Kim K.R."/>
            <person name="Lee J.K."/>
            <person name="Hao L."/>
            <person name="Jeon C.O."/>
        </authorList>
    </citation>
    <scope>NUCLEOTIDE SEQUENCE</scope>
    <source>
        <strain evidence="2">U1</strain>
    </source>
</reference>
<evidence type="ECO:0008006" key="4">
    <source>
        <dbReference type="Google" id="ProtNLM"/>
    </source>
</evidence>
<keyword evidence="3" id="KW-1185">Reference proteome</keyword>
<dbReference type="EMBL" id="CP112998">
    <property type="protein sequence ID" value="WAC14676.1"/>
    <property type="molecule type" value="Genomic_DNA"/>
</dbReference>
<gene>
    <name evidence="2" type="ORF">ON006_12085</name>
</gene>
<organism evidence="2 3">
    <name type="scientific">Dyadobacter pollutisoli</name>
    <dbReference type="NCBI Taxonomy" id="2910158"/>
    <lineage>
        <taxon>Bacteria</taxon>
        <taxon>Pseudomonadati</taxon>
        <taxon>Bacteroidota</taxon>
        <taxon>Cytophagia</taxon>
        <taxon>Cytophagales</taxon>
        <taxon>Spirosomataceae</taxon>
        <taxon>Dyadobacter</taxon>
    </lineage>
</organism>
<proteinExistence type="predicted"/>
<accession>A0A9E8NGS1</accession>
<keyword evidence="1" id="KW-0732">Signal</keyword>
<protein>
    <recommendedName>
        <fullName evidence="4">Beta-lactamase-inhibitor-like PepSY-like domain-containing protein</fullName>
    </recommendedName>
</protein>